<dbReference type="Proteomes" id="UP000094669">
    <property type="component" value="Unassembled WGS sequence"/>
</dbReference>
<comment type="caution">
    <text evidence="1">The sequence shown here is derived from an EMBL/GenBank/DDBJ whole genome shotgun (WGS) entry which is preliminary data.</text>
</comment>
<sequence length="70" mass="7386">MTKAYLFGTLASSLFTTGVNSENVVFNAVLGAIFVADSGANTVIVLNAIRNSFFYGTLAESSLNTDTNPF</sequence>
<accession>A0ABX4YCW9</accession>
<dbReference type="RefSeq" id="WP_010412939.1">
    <property type="nucleotide sequence ID" value="NZ_MCRM02000044.1"/>
</dbReference>
<evidence type="ECO:0000313" key="2">
    <source>
        <dbReference type="Proteomes" id="UP000094669"/>
    </source>
</evidence>
<protein>
    <submittedName>
        <fullName evidence="1">Uncharacterized protein</fullName>
    </submittedName>
</protein>
<proteinExistence type="predicted"/>
<evidence type="ECO:0000313" key="1">
    <source>
        <dbReference type="EMBL" id="PNV71518.1"/>
    </source>
</evidence>
<name>A0ABX4YCW9_9LEPT</name>
<reference evidence="1" key="1">
    <citation type="submission" date="2018-01" db="EMBL/GenBank/DDBJ databases">
        <title>Genomic characterization of Leptospira inadai serogroup Lyme isolated from captured rat in Brazil and comparative analysis with human reference strain.</title>
        <authorList>
            <person name="Moreno L.Z."/>
            <person name="Loureiro A.P."/>
            <person name="Miraglia F."/>
            <person name="Kremer F.S."/>
            <person name="Eslabao M.R."/>
            <person name="Dellagostin O.A."/>
            <person name="Lilenbaum W."/>
            <person name="Moreno A.M."/>
        </authorList>
    </citation>
    <scope>NUCLEOTIDE SEQUENCE [LARGE SCALE GENOMIC DNA]</scope>
    <source>
        <strain evidence="1">M34/99</strain>
    </source>
</reference>
<dbReference type="EMBL" id="MCRM02000044">
    <property type="protein sequence ID" value="PNV71518.1"/>
    <property type="molecule type" value="Genomic_DNA"/>
</dbReference>
<organism evidence="1 2">
    <name type="scientific">Leptospira inadai serovar Lyme</name>
    <dbReference type="NCBI Taxonomy" id="293084"/>
    <lineage>
        <taxon>Bacteria</taxon>
        <taxon>Pseudomonadati</taxon>
        <taxon>Spirochaetota</taxon>
        <taxon>Spirochaetia</taxon>
        <taxon>Leptospirales</taxon>
        <taxon>Leptospiraceae</taxon>
        <taxon>Leptospira</taxon>
    </lineage>
</organism>
<keyword evidence="2" id="KW-1185">Reference proteome</keyword>
<gene>
    <name evidence="1" type="ORF">BES34_021310</name>
</gene>